<dbReference type="PANTHER" id="PTHR43026">
    <property type="entry name" value="2-HYDROXYACID DEHYDROGENASE HOMOLOG 1-RELATED"/>
    <property type="match status" value="1"/>
</dbReference>
<name>A0A4P7AJ19_9MOLU</name>
<dbReference type="Pfam" id="PF00389">
    <property type="entry name" value="2-Hacid_dh"/>
    <property type="match status" value="1"/>
</dbReference>
<dbReference type="InterPro" id="IPR006140">
    <property type="entry name" value="D-isomer_DH_NAD-bd"/>
</dbReference>
<dbReference type="Gene3D" id="3.40.50.720">
    <property type="entry name" value="NAD(P)-binding Rossmann-like Domain"/>
    <property type="match status" value="2"/>
</dbReference>
<dbReference type="PROSITE" id="PS00065">
    <property type="entry name" value="D_2_HYDROXYACID_DH_1"/>
    <property type="match status" value="1"/>
</dbReference>
<evidence type="ECO:0000256" key="3">
    <source>
        <dbReference type="RuleBase" id="RU003719"/>
    </source>
</evidence>
<reference evidence="6 7" key="1">
    <citation type="submission" date="2019-03" db="EMBL/GenBank/DDBJ databases">
        <title>Complete genome sequence of Spiroplasma gladiatoris TG-1 (DSM 22552).</title>
        <authorList>
            <person name="Lin Y.-C."/>
            <person name="Chou L."/>
            <person name="Kuo C.-H."/>
        </authorList>
    </citation>
    <scope>NUCLEOTIDE SEQUENCE [LARGE SCALE GENOMIC DNA]</scope>
    <source>
        <strain evidence="6 7">TG-1</strain>
    </source>
</reference>
<dbReference type="RefSeq" id="WP_134297565.1">
    <property type="nucleotide sequence ID" value="NZ_CP038013.1"/>
</dbReference>
<keyword evidence="2" id="KW-0520">NAD</keyword>
<dbReference type="GO" id="GO:0008720">
    <property type="term" value="F:D-lactate dehydrogenase (NAD+) activity"/>
    <property type="evidence" value="ECO:0007669"/>
    <property type="project" value="TreeGrafter"/>
</dbReference>
<feature type="domain" description="D-isomer specific 2-hydroxyacid dehydrogenase catalytic" evidence="4">
    <location>
        <begin position="8"/>
        <end position="329"/>
    </location>
</feature>
<evidence type="ECO:0000259" key="5">
    <source>
        <dbReference type="Pfam" id="PF02826"/>
    </source>
</evidence>
<dbReference type="Pfam" id="PF02826">
    <property type="entry name" value="2-Hacid_dh_C"/>
    <property type="match status" value="1"/>
</dbReference>
<dbReference type="InterPro" id="IPR036291">
    <property type="entry name" value="NAD(P)-bd_dom_sf"/>
</dbReference>
<dbReference type="InterPro" id="IPR029752">
    <property type="entry name" value="D-isomer_DH_CS1"/>
</dbReference>
<dbReference type="GO" id="GO:0051287">
    <property type="term" value="F:NAD binding"/>
    <property type="evidence" value="ECO:0007669"/>
    <property type="project" value="InterPro"/>
</dbReference>
<dbReference type="Proteomes" id="UP000294309">
    <property type="component" value="Chromosome"/>
</dbReference>
<dbReference type="InterPro" id="IPR058205">
    <property type="entry name" value="D-LDH-like"/>
</dbReference>
<proteinExistence type="inferred from homology"/>
<evidence type="ECO:0000313" key="6">
    <source>
        <dbReference type="EMBL" id="QBQ07778.1"/>
    </source>
</evidence>
<comment type="similarity">
    <text evidence="1 3">Belongs to the D-isomer specific 2-hydroxyacid dehydrogenase family.</text>
</comment>
<dbReference type="PANTHER" id="PTHR43026:SF1">
    <property type="entry name" value="2-HYDROXYACID DEHYDROGENASE HOMOLOG 1-RELATED"/>
    <property type="match status" value="1"/>
</dbReference>
<gene>
    <name evidence="6" type="primary">ldhA</name>
    <name evidence="6" type="ORF">SGLAD_v1c05790</name>
</gene>
<organism evidence="6 7">
    <name type="scientific">Spiroplasma gladiatoris</name>
    <dbReference type="NCBI Taxonomy" id="2143"/>
    <lineage>
        <taxon>Bacteria</taxon>
        <taxon>Bacillati</taxon>
        <taxon>Mycoplasmatota</taxon>
        <taxon>Mollicutes</taxon>
        <taxon>Entomoplasmatales</taxon>
        <taxon>Spiroplasmataceae</taxon>
        <taxon>Spiroplasma</taxon>
    </lineage>
</organism>
<dbReference type="SUPFAM" id="SSF52283">
    <property type="entry name" value="Formate/glycerate dehydrogenase catalytic domain-like"/>
    <property type="match status" value="1"/>
</dbReference>
<dbReference type="OrthoDB" id="9805416at2"/>
<evidence type="ECO:0000256" key="2">
    <source>
        <dbReference type="ARBA" id="ARBA00023027"/>
    </source>
</evidence>
<dbReference type="AlphaFoldDB" id="A0A4P7AJ19"/>
<evidence type="ECO:0000313" key="7">
    <source>
        <dbReference type="Proteomes" id="UP000294309"/>
    </source>
</evidence>
<dbReference type="SUPFAM" id="SSF51735">
    <property type="entry name" value="NAD(P)-binding Rossmann-fold domains"/>
    <property type="match status" value="1"/>
</dbReference>
<sequence length="330" mass="38217">MKVICFGVRNVEVDIFNEVNKNFNFELTLLDELLNHDNVEKINGHDAVLLRANCIADKKNLDIIKSYGVNYLLTRTVGTNHIDIDYAKKLGFKMGYVPFYSPNAVSELAFASGLAMFRNIIYMYDKMNQNDFRVDQYSFAKEVRNSKIGIIGTGRIGIECAKSWKGMGAQVFGYDVFPRNDLNDLLEYQTLDYIFKNCDLISLHCPYIKGQNDKFINKTLFSKIKNQTIIVNAARGELIDYNDLYEYMLNNKIKQVALDTLENEAKIFFKKHESNFEIEIYQKLYDLKPRVLFTPHLGSYTDEAVKNMVETSFENLKSYIQNNTCKNEIK</sequence>
<evidence type="ECO:0000256" key="1">
    <source>
        <dbReference type="ARBA" id="ARBA00005854"/>
    </source>
</evidence>
<dbReference type="InterPro" id="IPR006139">
    <property type="entry name" value="D-isomer_2_OHA_DH_cat_dom"/>
</dbReference>
<keyword evidence="7" id="KW-1185">Reference proteome</keyword>
<dbReference type="KEGG" id="sgq:SGLAD_v1c05790"/>
<dbReference type="EMBL" id="CP038013">
    <property type="protein sequence ID" value="QBQ07778.1"/>
    <property type="molecule type" value="Genomic_DNA"/>
</dbReference>
<evidence type="ECO:0000259" key="4">
    <source>
        <dbReference type="Pfam" id="PF00389"/>
    </source>
</evidence>
<feature type="domain" description="D-isomer specific 2-hydroxyacid dehydrogenase NAD-binding" evidence="5">
    <location>
        <begin position="114"/>
        <end position="298"/>
    </location>
</feature>
<keyword evidence="3" id="KW-0560">Oxidoreductase</keyword>
<protein>
    <submittedName>
        <fullName evidence="6">D-lactate dehydrogenase</fullName>
    </submittedName>
</protein>
<accession>A0A4P7AJ19</accession>